<dbReference type="InterPro" id="IPR049712">
    <property type="entry name" value="Poly_export"/>
</dbReference>
<organism evidence="4 5">
    <name type="scientific">Hyphomonas atlantica</name>
    <dbReference type="NCBI Taxonomy" id="1280948"/>
    <lineage>
        <taxon>Bacteria</taxon>
        <taxon>Pseudomonadati</taxon>
        <taxon>Pseudomonadota</taxon>
        <taxon>Alphaproteobacteria</taxon>
        <taxon>Hyphomonadales</taxon>
        <taxon>Hyphomonadaceae</taxon>
        <taxon>Hyphomonas</taxon>
    </lineage>
</organism>
<proteinExistence type="predicted"/>
<gene>
    <name evidence="4" type="ORF">HY36_17615</name>
</gene>
<accession>A0A059E068</accession>
<dbReference type="Pfam" id="PF10531">
    <property type="entry name" value="SLBB"/>
    <property type="match status" value="1"/>
</dbReference>
<feature type="domain" description="Polysaccharide export protein N-terminal" evidence="2">
    <location>
        <begin position="36"/>
        <end position="108"/>
    </location>
</feature>
<dbReference type="OrthoDB" id="197007at2"/>
<feature type="domain" description="Soluble ligand binding" evidence="3">
    <location>
        <begin position="116"/>
        <end position="166"/>
    </location>
</feature>
<evidence type="ECO:0000259" key="2">
    <source>
        <dbReference type="Pfam" id="PF02563"/>
    </source>
</evidence>
<dbReference type="PATRIC" id="fig|1280948.3.peg.2282"/>
<evidence type="ECO:0000313" key="5">
    <source>
        <dbReference type="Proteomes" id="UP000024547"/>
    </source>
</evidence>
<dbReference type="AlphaFoldDB" id="A0A059E068"/>
<dbReference type="GO" id="GO:0015159">
    <property type="term" value="F:polysaccharide transmembrane transporter activity"/>
    <property type="evidence" value="ECO:0007669"/>
    <property type="project" value="InterPro"/>
</dbReference>
<sequence>MISALAVLVGCSSSGKGNLESYALPLPDNTFPVRSADFRAGPLDKIEIKVLDLPDLDGTYTLNIEGRTKLPLLGDMNLLGLTALEVAELIEVRLAESYLRSPDVVASLTPAYIEQVTVEGAVESPGTYDVRPGLTLLEAVALSGGAADDANQRRAVIVRRVDGQRLMATFDLVAIREGEAADPPIYGNDLIIMDGSMVRSAFLDIVRTGPLLAAFRPIW</sequence>
<comment type="caution">
    <text evidence="4">The sequence shown here is derived from an EMBL/GenBank/DDBJ whole genome shotgun (WGS) entry which is preliminary data.</text>
</comment>
<dbReference type="Gene3D" id="3.10.560.10">
    <property type="entry name" value="Outer membrane lipoprotein wza domain like"/>
    <property type="match status" value="1"/>
</dbReference>
<dbReference type="InterPro" id="IPR003715">
    <property type="entry name" value="Poly_export_N"/>
</dbReference>
<reference evidence="4 5" key="1">
    <citation type="journal article" date="2014" name="Antonie Van Leeuwenhoek">
        <title>Hyphomonas beringensis sp. nov. and Hyphomonas chukchiensis sp. nov., isolated from surface seawater of the Bering Sea and Chukchi Sea.</title>
        <authorList>
            <person name="Li C."/>
            <person name="Lai Q."/>
            <person name="Li G."/>
            <person name="Dong C."/>
            <person name="Wang J."/>
            <person name="Liao Y."/>
            <person name="Shao Z."/>
        </authorList>
    </citation>
    <scope>NUCLEOTIDE SEQUENCE [LARGE SCALE GENOMIC DNA]</scope>
    <source>
        <strain evidence="4 5">22II1-22F38</strain>
    </source>
</reference>
<dbReference type="Pfam" id="PF02563">
    <property type="entry name" value="Poly_export"/>
    <property type="match status" value="1"/>
</dbReference>
<keyword evidence="5" id="KW-1185">Reference proteome</keyword>
<dbReference type="PANTHER" id="PTHR33619:SF3">
    <property type="entry name" value="POLYSACCHARIDE EXPORT PROTEIN GFCE-RELATED"/>
    <property type="match status" value="1"/>
</dbReference>
<dbReference type="Gene3D" id="3.30.1950.10">
    <property type="entry name" value="wza like domain"/>
    <property type="match status" value="1"/>
</dbReference>
<protein>
    <submittedName>
        <fullName evidence="4">Uncharacterized protein</fullName>
    </submittedName>
</protein>
<evidence type="ECO:0000256" key="1">
    <source>
        <dbReference type="ARBA" id="ARBA00022729"/>
    </source>
</evidence>
<evidence type="ECO:0000259" key="3">
    <source>
        <dbReference type="Pfam" id="PF10531"/>
    </source>
</evidence>
<dbReference type="InterPro" id="IPR019554">
    <property type="entry name" value="Soluble_ligand-bd"/>
</dbReference>
<name>A0A059E068_9PROT</name>
<dbReference type="eggNOG" id="COG1596">
    <property type="taxonomic scope" value="Bacteria"/>
</dbReference>
<evidence type="ECO:0000313" key="4">
    <source>
        <dbReference type="EMBL" id="KCZ60289.1"/>
    </source>
</evidence>
<dbReference type="STRING" id="1280948.HY36_17615"/>
<dbReference type="PANTHER" id="PTHR33619">
    <property type="entry name" value="POLYSACCHARIDE EXPORT PROTEIN GFCE-RELATED"/>
    <property type="match status" value="1"/>
</dbReference>
<keyword evidence="1" id="KW-0732">Signal</keyword>
<dbReference type="Proteomes" id="UP000024547">
    <property type="component" value="Unassembled WGS sequence"/>
</dbReference>
<dbReference type="EMBL" id="AWFH01000025">
    <property type="protein sequence ID" value="KCZ60289.1"/>
    <property type="molecule type" value="Genomic_DNA"/>
</dbReference>